<keyword evidence="19" id="KW-1185">Reference proteome</keyword>
<keyword evidence="4" id="KW-0597">Phosphoprotein</keyword>
<keyword evidence="13" id="KW-0472">Membrane</keyword>
<dbReference type="Pfam" id="PF10488">
    <property type="entry name" value="PP1c_bdg"/>
    <property type="match status" value="1"/>
</dbReference>
<evidence type="ECO:0000313" key="20">
    <source>
        <dbReference type="RefSeq" id="XP_012883005.1"/>
    </source>
</evidence>
<keyword evidence="12" id="KW-0496">Mitochondrion</keyword>
<dbReference type="CTD" id="23645"/>
<feature type="compositionally biased region" description="Acidic residues" evidence="17">
    <location>
        <begin position="359"/>
        <end position="382"/>
    </location>
</feature>
<reference evidence="20" key="1">
    <citation type="submission" date="2025-08" db="UniProtKB">
        <authorList>
            <consortium name="RefSeq"/>
        </authorList>
    </citation>
    <scope>IDENTIFICATION</scope>
    <source>
        <tissue evidence="20">Kidney</tissue>
    </source>
</reference>
<keyword evidence="6" id="KW-0677">Repeat</keyword>
<dbReference type="FunCoup" id="A0A1S3G2W4">
    <property type="interactions" value="255"/>
</dbReference>
<protein>
    <recommendedName>
        <fullName evidence="14">Protein phosphatase 1 regulatory subunit 15A</fullName>
    </recommendedName>
    <alternativeName>
        <fullName evidence="15">Growth arrest and DNA damage-inducible protein GADD34</fullName>
    </alternativeName>
</protein>
<feature type="region of interest" description="Disordered" evidence="17">
    <location>
        <begin position="313"/>
        <end position="456"/>
    </location>
</feature>
<evidence type="ECO:0000256" key="1">
    <source>
        <dbReference type="ARBA" id="ARBA00004397"/>
    </source>
</evidence>
<evidence type="ECO:0000256" key="17">
    <source>
        <dbReference type="SAM" id="MobiDB-lite"/>
    </source>
</evidence>
<evidence type="ECO:0000256" key="16">
    <source>
        <dbReference type="ARBA" id="ARBA00047011"/>
    </source>
</evidence>
<dbReference type="InterPro" id="IPR019523">
    <property type="entry name" value="Prot_Pase1_reg-su15A/B_C"/>
</dbReference>
<dbReference type="GO" id="GO:0006417">
    <property type="term" value="P:regulation of translation"/>
    <property type="evidence" value="ECO:0007669"/>
    <property type="project" value="UniProtKB-KW"/>
</dbReference>
<dbReference type="GO" id="GO:0000164">
    <property type="term" value="C:protein phosphatase type 1 complex"/>
    <property type="evidence" value="ECO:0007669"/>
    <property type="project" value="TreeGrafter"/>
</dbReference>
<evidence type="ECO:0000256" key="13">
    <source>
        <dbReference type="ARBA" id="ARBA00023136"/>
    </source>
</evidence>
<dbReference type="PANTHER" id="PTHR16489">
    <property type="entry name" value="GH11727P"/>
    <property type="match status" value="1"/>
</dbReference>
<evidence type="ECO:0000256" key="15">
    <source>
        <dbReference type="ARBA" id="ARBA00042438"/>
    </source>
</evidence>
<dbReference type="AlphaFoldDB" id="A0A1S3G2W4"/>
<dbReference type="GO" id="GO:0019888">
    <property type="term" value="F:protein phosphatase regulator activity"/>
    <property type="evidence" value="ECO:0007669"/>
    <property type="project" value="TreeGrafter"/>
</dbReference>
<feature type="compositionally biased region" description="Basic and acidic residues" evidence="17">
    <location>
        <begin position="446"/>
        <end position="455"/>
    </location>
</feature>
<evidence type="ECO:0000256" key="12">
    <source>
        <dbReference type="ARBA" id="ARBA00023128"/>
    </source>
</evidence>
<dbReference type="InterPro" id="IPR051254">
    <property type="entry name" value="PPP1R15"/>
</dbReference>
<keyword evidence="10" id="KW-0810">Translation regulation</keyword>
<evidence type="ECO:0000256" key="11">
    <source>
        <dbReference type="ARBA" id="ARBA00023016"/>
    </source>
</evidence>
<evidence type="ECO:0000256" key="2">
    <source>
        <dbReference type="ARBA" id="ARBA00004570"/>
    </source>
</evidence>
<evidence type="ECO:0000256" key="3">
    <source>
        <dbReference type="ARBA" id="ARBA00010161"/>
    </source>
</evidence>
<dbReference type="InParanoid" id="A0A1S3G2W4"/>
<evidence type="ECO:0000256" key="9">
    <source>
        <dbReference type="ARBA" id="ARBA00022843"/>
    </source>
</evidence>
<evidence type="ECO:0000256" key="8">
    <source>
        <dbReference type="ARBA" id="ARBA00022824"/>
    </source>
</evidence>
<gene>
    <name evidence="20" type="primary">Ppp1r15a</name>
</gene>
<keyword evidence="9" id="KW-0832">Ubl conjugation</keyword>
<keyword evidence="5" id="KW-0053">Apoptosis</keyword>
<feature type="compositionally biased region" description="Acidic residues" evidence="17">
    <location>
        <begin position="284"/>
        <end position="295"/>
    </location>
</feature>
<evidence type="ECO:0000256" key="14">
    <source>
        <dbReference type="ARBA" id="ARBA00040008"/>
    </source>
</evidence>
<sequence>MAPSHGSHATQLWREIHSFYLLSPLMGFLSKAWSRLRRPGSPEPWQVVAGADEVEAGLQVDASATVASPQWGRHPQEEANGSEAPEDGEAAWMPPVGLESSHSSPRETWGLSDGNDKENVQKEGSRVPGDEERKSMDGQPAPWSPGLLIRGLRGSDSKCGEEAAEEEGGTELSYPSSHWDDCPAVEDNNDGEAVEEEVPGATSPVSPQAKPSTWVHCPGEEEDRTTEEEKRTEARETSISPTSSYPKSWECCPGEAPEVTEEAKPEPAPAPRQLLRGWECPSNDSEEEEEEEEDTALGAASILLLGASVGAWVCSPGEDTEDEDSELESAEEGGDTEASSLTPPTSAFLKAWVYRPGEDTEEEEEEDNEDSDLESAAEEGEAEASSSKPPTNVFLKTWVYQPGEDTEEEEEEEEDQFDDSEAAEGGEAAESSPGSTQIRSWACQPKETEEEKAPEPRPFQVAIYLPGERPPAPWAAPQLPIRLQRRLRLKETPTQEPNDEIPLNTRKVRFSEKVTVHFLVVWAGAAQAARQGPWEQFARDRSRFARRIARAQEELGPCLTPTWRARAWARLGNPLPFLAPIPAPTQTLPSFLSSEVPAQATPLPSSPLL</sequence>
<feature type="compositionally biased region" description="Acidic residues" evidence="17">
    <location>
        <begin position="318"/>
        <end position="335"/>
    </location>
</feature>
<feature type="compositionally biased region" description="Basic and acidic residues" evidence="17">
    <location>
        <begin position="227"/>
        <end position="236"/>
    </location>
</feature>
<feature type="compositionally biased region" description="Acidic residues" evidence="17">
    <location>
        <begin position="404"/>
        <end position="424"/>
    </location>
</feature>
<dbReference type="GO" id="GO:0005741">
    <property type="term" value="C:mitochondrial outer membrane"/>
    <property type="evidence" value="ECO:0007669"/>
    <property type="project" value="UniProtKB-SubCell"/>
</dbReference>
<dbReference type="PANTHER" id="PTHR16489:SF14">
    <property type="entry name" value="PROTEIN PHOSPHATASE 1 REGULATORY SUBUNIT 15A"/>
    <property type="match status" value="1"/>
</dbReference>
<dbReference type="STRING" id="10020.ENSDORP00000017686"/>
<evidence type="ECO:0000313" key="19">
    <source>
        <dbReference type="Proteomes" id="UP000081671"/>
    </source>
</evidence>
<keyword evidence="8" id="KW-0256">Endoplasmic reticulum</keyword>
<dbReference type="GO" id="GO:0006915">
    <property type="term" value="P:apoptotic process"/>
    <property type="evidence" value="ECO:0007669"/>
    <property type="project" value="UniProtKB-KW"/>
</dbReference>
<comment type="subcellular location">
    <subcellularLocation>
        <location evidence="1">Endoplasmic reticulum membrane</location>
        <topology evidence="1">Peripheral membrane protein</topology>
        <orientation evidence="1">Cytoplasmic side</orientation>
    </subcellularLocation>
    <subcellularLocation>
        <location evidence="2">Mitochondrion outer membrane</location>
        <topology evidence="2">Peripheral membrane protein</topology>
        <orientation evidence="2">Cytoplasmic side</orientation>
    </subcellularLocation>
</comment>
<keyword evidence="7" id="KW-1000">Mitochondrion outer membrane</keyword>
<dbReference type="GeneID" id="105994122"/>
<proteinExistence type="inferred from homology"/>
<feature type="region of interest" description="Disordered" evidence="17">
    <location>
        <begin position="65"/>
        <end position="299"/>
    </location>
</feature>
<name>A0A1S3G2W4_DIPOR</name>
<feature type="compositionally biased region" description="Low complexity" evidence="17">
    <location>
        <begin position="425"/>
        <end position="435"/>
    </location>
</feature>
<feature type="compositionally biased region" description="Acidic residues" evidence="17">
    <location>
        <begin position="183"/>
        <end position="198"/>
    </location>
</feature>
<keyword evidence="11" id="KW-0346">Stress response</keyword>
<evidence type="ECO:0000259" key="18">
    <source>
        <dbReference type="Pfam" id="PF10488"/>
    </source>
</evidence>
<evidence type="ECO:0000256" key="10">
    <source>
        <dbReference type="ARBA" id="ARBA00022845"/>
    </source>
</evidence>
<evidence type="ECO:0000256" key="5">
    <source>
        <dbReference type="ARBA" id="ARBA00022703"/>
    </source>
</evidence>
<organism evidence="19 20">
    <name type="scientific">Dipodomys ordii</name>
    <name type="common">Ord's kangaroo rat</name>
    <dbReference type="NCBI Taxonomy" id="10020"/>
    <lineage>
        <taxon>Eukaryota</taxon>
        <taxon>Metazoa</taxon>
        <taxon>Chordata</taxon>
        <taxon>Craniata</taxon>
        <taxon>Vertebrata</taxon>
        <taxon>Euteleostomi</taxon>
        <taxon>Mammalia</taxon>
        <taxon>Eutheria</taxon>
        <taxon>Euarchontoglires</taxon>
        <taxon>Glires</taxon>
        <taxon>Rodentia</taxon>
        <taxon>Castorimorpha</taxon>
        <taxon>Heteromyidae</taxon>
        <taxon>Dipodomyinae</taxon>
        <taxon>Dipodomys</taxon>
    </lineage>
</organism>
<dbReference type="Proteomes" id="UP000081671">
    <property type="component" value="Unplaced"/>
</dbReference>
<evidence type="ECO:0000256" key="4">
    <source>
        <dbReference type="ARBA" id="ARBA00022553"/>
    </source>
</evidence>
<comment type="subunit">
    <text evidence="16">Interacts with PPP1CA. Interacts with EIF2S1. Interacts with PCNA. Interacts with LYN and KMT2A/MLL1. Interacts with PPP1R1A and SMARCB1. Interacts with SMAD7. Interacts with BAG1. Interacts with NOX4.</text>
</comment>
<comment type="similarity">
    <text evidence="3">Belongs to the PPP1R15 family.</text>
</comment>
<dbReference type="GO" id="GO:0034976">
    <property type="term" value="P:response to endoplasmic reticulum stress"/>
    <property type="evidence" value="ECO:0007669"/>
    <property type="project" value="TreeGrafter"/>
</dbReference>
<dbReference type="RefSeq" id="XP_012883005.1">
    <property type="nucleotide sequence ID" value="XM_013027551.1"/>
</dbReference>
<feature type="compositionally biased region" description="Basic and acidic residues" evidence="17">
    <location>
        <begin position="114"/>
        <end position="136"/>
    </location>
</feature>
<evidence type="ECO:0000256" key="7">
    <source>
        <dbReference type="ARBA" id="ARBA00022787"/>
    </source>
</evidence>
<dbReference type="KEGG" id="dord:105994122"/>
<evidence type="ECO:0000256" key="6">
    <source>
        <dbReference type="ARBA" id="ARBA00022737"/>
    </source>
</evidence>
<dbReference type="OrthoDB" id="5976067at2759"/>
<feature type="domain" description="Protein phosphatase 1 regulatory subunit 15A/B C-terminal" evidence="18">
    <location>
        <begin position="505"/>
        <end position="571"/>
    </location>
</feature>
<accession>A0A1S3G2W4</accession>
<dbReference type="GO" id="GO:0005789">
    <property type="term" value="C:endoplasmic reticulum membrane"/>
    <property type="evidence" value="ECO:0007669"/>
    <property type="project" value="UniProtKB-SubCell"/>
</dbReference>